<dbReference type="Proteomes" id="UP000244722">
    <property type="component" value="Unassembled WGS sequence"/>
</dbReference>
<accession>A0A2T6ZV67</accession>
<comment type="caution">
    <text evidence="1">The sequence shown here is derived from an EMBL/GenBank/DDBJ whole genome shotgun (WGS) entry which is preliminary data.</text>
</comment>
<evidence type="ECO:0000313" key="1">
    <source>
        <dbReference type="EMBL" id="PUU79382.1"/>
    </source>
</evidence>
<dbReference type="AlphaFoldDB" id="A0A2T6ZV67"/>
<dbReference type="EMBL" id="NESQ01000093">
    <property type="protein sequence ID" value="PUU79382.1"/>
    <property type="molecule type" value="Genomic_DNA"/>
</dbReference>
<reference evidence="1 2" key="1">
    <citation type="submission" date="2017-04" db="EMBL/GenBank/DDBJ databases">
        <title>Draft genome sequence of Tuber borchii Vittad., a whitish edible truffle.</title>
        <authorList>
            <consortium name="DOE Joint Genome Institute"/>
            <person name="Murat C."/>
            <person name="Kuo A."/>
            <person name="Barry K.W."/>
            <person name="Clum A."/>
            <person name="Dockter R.B."/>
            <person name="Fauchery L."/>
            <person name="Iotti M."/>
            <person name="Kohler A."/>
            <person name="Labutti K."/>
            <person name="Lindquist E.A."/>
            <person name="Lipzen A."/>
            <person name="Ohm R.A."/>
            <person name="Wang M."/>
            <person name="Grigoriev I.V."/>
            <person name="Zambonelli A."/>
            <person name="Martin F.M."/>
        </authorList>
    </citation>
    <scope>NUCLEOTIDE SEQUENCE [LARGE SCALE GENOMIC DNA]</scope>
    <source>
        <strain evidence="1 2">Tbo3840</strain>
    </source>
</reference>
<proteinExistence type="predicted"/>
<protein>
    <submittedName>
        <fullName evidence="1">Uncharacterized protein</fullName>
    </submittedName>
</protein>
<organism evidence="1 2">
    <name type="scientific">Tuber borchii</name>
    <name type="common">White truffle</name>
    <dbReference type="NCBI Taxonomy" id="42251"/>
    <lineage>
        <taxon>Eukaryota</taxon>
        <taxon>Fungi</taxon>
        <taxon>Dikarya</taxon>
        <taxon>Ascomycota</taxon>
        <taxon>Pezizomycotina</taxon>
        <taxon>Pezizomycetes</taxon>
        <taxon>Pezizales</taxon>
        <taxon>Tuberaceae</taxon>
        <taxon>Tuber</taxon>
    </lineage>
</organism>
<gene>
    <name evidence="1" type="ORF">B9Z19DRAFT_1064276</name>
</gene>
<keyword evidence="2" id="KW-1185">Reference proteome</keyword>
<sequence>MQPHNDHKYNKVSLLPATLSAGRYIRKHLQTMHLDIVLFLCANTDLISPELPAFILNENIDQSELDYETNHWLEIADCHRVSSKIDDNMQNELDAKNVFHPLVCGRPLSQETIADAGRVLSNVAS</sequence>
<evidence type="ECO:0000313" key="2">
    <source>
        <dbReference type="Proteomes" id="UP000244722"/>
    </source>
</evidence>
<name>A0A2T6ZV67_TUBBO</name>